<protein>
    <recommendedName>
        <fullName evidence="7">RRM domain-containing protein</fullName>
    </recommendedName>
</protein>
<sequence>MDNCAEIDLYDNIEEDFVQETNESNELYDDVSPPAPKMENIKSEPKTQPTFSSSQSSHSGKRYSTYLGNLTWWTTDADITEAFNGIGIRDILEIKFHENRTNGQSKGFCIVVFSSEASVKTGMDKVKTLQIHGNTPVLTLCTKQALAQFEKNACTDTAFSNSTGTGLLGASSNVRSASSNGRLPPPLMSTPALAPAQLGFSVNRSSSLMGRAASNRDASLHLNIPNIPPGIQNLLMPGFNMPPSLSNTGTGLIPNPNILPGATGSNAHINPNFLNQAPNQLLQVQLGGGMMRPDQFNNSMMHNYHTVQSSNISDVEFETIMEKNRTVASTAVNRALQDASVGNYSRAIETLVTAIALIGQSKIANDDRCKMLINSLKDTKHSIEDQSYASKSRGSRHRRRSYSRSGSEGGDYGEDEDYRGGSSRRRHRRSRPRSRSRTPARGRDTDRHRHSPNDNGGSGGGDRDYYTGGSGTSPSYRYRQ</sequence>
<evidence type="ECO:0000259" key="7">
    <source>
        <dbReference type="PROSITE" id="PS50102"/>
    </source>
</evidence>
<organism evidence="8 9">
    <name type="scientific">Hymenolepis diminuta</name>
    <name type="common">Rat tapeworm</name>
    <dbReference type="NCBI Taxonomy" id="6216"/>
    <lineage>
        <taxon>Eukaryota</taxon>
        <taxon>Metazoa</taxon>
        <taxon>Spiralia</taxon>
        <taxon>Lophotrochozoa</taxon>
        <taxon>Platyhelminthes</taxon>
        <taxon>Cestoda</taxon>
        <taxon>Eucestoda</taxon>
        <taxon>Cyclophyllidea</taxon>
        <taxon>Hymenolepididae</taxon>
        <taxon>Hymenolepis</taxon>
    </lineage>
</organism>
<dbReference type="Gene3D" id="3.30.70.330">
    <property type="match status" value="1"/>
</dbReference>
<dbReference type="InterPro" id="IPR035979">
    <property type="entry name" value="RBD_domain_sf"/>
</dbReference>
<dbReference type="GO" id="GO:0003723">
    <property type="term" value="F:RNA binding"/>
    <property type="evidence" value="ECO:0007669"/>
    <property type="project" value="UniProtKB-UniRule"/>
</dbReference>
<gene>
    <name evidence="8" type="ORF">WMSIL1_LOCUS6040</name>
</gene>
<dbReference type="InterPro" id="IPR057951">
    <property type="entry name" value="CPSF6/7_RSLD_N"/>
</dbReference>
<accession>A0A564YGQ0</accession>
<dbReference type="PROSITE" id="PS50102">
    <property type="entry name" value="RRM"/>
    <property type="match status" value="1"/>
</dbReference>
<dbReference type="InterPro" id="IPR012677">
    <property type="entry name" value="Nucleotide-bd_a/b_plait_sf"/>
</dbReference>
<evidence type="ECO:0000256" key="6">
    <source>
        <dbReference type="SAM" id="MobiDB-lite"/>
    </source>
</evidence>
<dbReference type="SMART" id="SM00360">
    <property type="entry name" value="RRM"/>
    <property type="match status" value="1"/>
</dbReference>
<evidence type="ECO:0000313" key="9">
    <source>
        <dbReference type="Proteomes" id="UP000321570"/>
    </source>
</evidence>
<evidence type="ECO:0000256" key="4">
    <source>
        <dbReference type="ARBA" id="ARBA00023242"/>
    </source>
</evidence>
<dbReference type="SUPFAM" id="SSF54928">
    <property type="entry name" value="RNA-binding domain, RBD"/>
    <property type="match status" value="1"/>
</dbReference>
<feature type="compositionally biased region" description="Basic residues" evidence="6">
    <location>
        <begin position="422"/>
        <end position="440"/>
    </location>
</feature>
<evidence type="ECO:0000256" key="1">
    <source>
        <dbReference type="ARBA" id="ARBA00004123"/>
    </source>
</evidence>
<evidence type="ECO:0000256" key="2">
    <source>
        <dbReference type="ARBA" id="ARBA00006265"/>
    </source>
</evidence>
<evidence type="ECO:0000313" key="8">
    <source>
        <dbReference type="EMBL" id="VUZ46119.1"/>
    </source>
</evidence>
<dbReference type="Pfam" id="PF00076">
    <property type="entry name" value="RRM_1"/>
    <property type="match status" value="1"/>
</dbReference>
<dbReference type="Proteomes" id="UP000321570">
    <property type="component" value="Unassembled WGS sequence"/>
</dbReference>
<feature type="region of interest" description="Disordered" evidence="6">
    <location>
        <begin position="21"/>
        <end position="60"/>
    </location>
</feature>
<keyword evidence="4" id="KW-0539">Nucleus</keyword>
<dbReference type="InterPro" id="IPR034772">
    <property type="entry name" value="CPSF6/7"/>
</dbReference>
<evidence type="ECO:0000256" key="5">
    <source>
        <dbReference type="PROSITE-ProRule" id="PRU00176"/>
    </source>
</evidence>
<dbReference type="EMBL" id="CABIJS010000210">
    <property type="protein sequence ID" value="VUZ46119.1"/>
    <property type="molecule type" value="Genomic_DNA"/>
</dbReference>
<comment type="subcellular location">
    <subcellularLocation>
        <location evidence="1">Nucleus</location>
    </subcellularLocation>
</comment>
<proteinExistence type="inferred from homology"/>
<dbReference type="AlphaFoldDB" id="A0A564YGQ0"/>
<keyword evidence="5" id="KW-0694">RNA-binding</keyword>
<dbReference type="InterPro" id="IPR000504">
    <property type="entry name" value="RRM_dom"/>
</dbReference>
<keyword evidence="9" id="KW-1185">Reference proteome</keyword>
<evidence type="ECO:0000256" key="3">
    <source>
        <dbReference type="ARBA" id="ARBA00022664"/>
    </source>
</evidence>
<dbReference type="GO" id="GO:0005634">
    <property type="term" value="C:nucleus"/>
    <property type="evidence" value="ECO:0007669"/>
    <property type="project" value="UniProtKB-SubCell"/>
</dbReference>
<dbReference type="GO" id="GO:0006397">
    <property type="term" value="P:mRNA processing"/>
    <property type="evidence" value="ECO:0007669"/>
    <property type="project" value="UniProtKB-KW"/>
</dbReference>
<feature type="domain" description="RRM" evidence="7">
    <location>
        <begin position="63"/>
        <end position="143"/>
    </location>
</feature>
<comment type="similarity">
    <text evidence="2">Belongs to the RRM CPSF6/7 family.</text>
</comment>
<feature type="region of interest" description="Disordered" evidence="6">
    <location>
        <begin position="384"/>
        <end position="480"/>
    </location>
</feature>
<dbReference type="Pfam" id="PF25524">
    <property type="entry name" value="RSLD_CPSF6"/>
    <property type="match status" value="1"/>
</dbReference>
<reference evidence="8 9" key="1">
    <citation type="submission" date="2019-07" db="EMBL/GenBank/DDBJ databases">
        <authorList>
            <person name="Jastrzebski P J."/>
            <person name="Paukszto L."/>
            <person name="Jastrzebski P J."/>
        </authorList>
    </citation>
    <scope>NUCLEOTIDE SEQUENCE [LARGE SCALE GENOMIC DNA]</scope>
    <source>
        <strain evidence="8 9">WMS-il1</strain>
    </source>
</reference>
<name>A0A564YGQ0_HYMDI</name>
<dbReference type="PANTHER" id="PTHR23204">
    <property type="entry name" value="CLEAVAGE AND POLYADENYLATION SPECIFIC FACTOR"/>
    <property type="match status" value="1"/>
</dbReference>
<feature type="compositionally biased region" description="Basic residues" evidence="6">
    <location>
        <begin position="393"/>
        <end position="402"/>
    </location>
</feature>
<keyword evidence="3" id="KW-0507">mRNA processing</keyword>